<name>A0AAV7W1B4_PLEWA</name>
<reference evidence="2" key="1">
    <citation type="journal article" date="2022" name="bioRxiv">
        <title>Sequencing and chromosome-scale assembly of the giantPleurodeles waltlgenome.</title>
        <authorList>
            <person name="Brown T."/>
            <person name="Elewa A."/>
            <person name="Iarovenko S."/>
            <person name="Subramanian E."/>
            <person name="Araus A.J."/>
            <person name="Petzold A."/>
            <person name="Susuki M."/>
            <person name="Suzuki K.-i.T."/>
            <person name="Hayashi T."/>
            <person name="Toyoda A."/>
            <person name="Oliveira C."/>
            <person name="Osipova E."/>
            <person name="Leigh N.D."/>
            <person name="Simon A."/>
            <person name="Yun M.H."/>
        </authorList>
    </citation>
    <scope>NUCLEOTIDE SEQUENCE</scope>
    <source>
        <strain evidence="2">20211129_DDA</strain>
        <tissue evidence="2">Liver</tissue>
    </source>
</reference>
<evidence type="ECO:0000313" key="2">
    <source>
        <dbReference type="EMBL" id="KAJ1206476.1"/>
    </source>
</evidence>
<evidence type="ECO:0000313" key="3">
    <source>
        <dbReference type="Proteomes" id="UP001066276"/>
    </source>
</evidence>
<feature type="region of interest" description="Disordered" evidence="1">
    <location>
        <begin position="44"/>
        <end position="76"/>
    </location>
</feature>
<dbReference type="Proteomes" id="UP001066276">
    <property type="component" value="Chromosome 1_2"/>
</dbReference>
<keyword evidence="3" id="KW-1185">Reference proteome</keyword>
<gene>
    <name evidence="2" type="ORF">NDU88_001881</name>
</gene>
<dbReference type="EMBL" id="JANPWB010000002">
    <property type="protein sequence ID" value="KAJ1206476.1"/>
    <property type="molecule type" value="Genomic_DNA"/>
</dbReference>
<dbReference type="AlphaFoldDB" id="A0AAV7W1B4"/>
<proteinExistence type="predicted"/>
<sequence length="147" mass="15431">MASRCAEGAGPRPEGVNGSTPLPYGCFRAARRLSVQQAPLQGLQSELHCTTGEKLSRPPGPVRGPSSLEESRGRGLARRAVPGCSCLRCSGGQKEPATARKPRISEPLYHGCIPGQQWGPAASRLPLRGFRPDPACGAPCSGGHSHR</sequence>
<comment type="caution">
    <text evidence="2">The sequence shown here is derived from an EMBL/GenBank/DDBJ whole genome shotgun (WGS) entry which is preliminary data.</text>
</comment>
<evidence type="ECO:0000256" key="1">
    <source>
        <dbReference type="SAM" id="MobiDB-lite"/>
    </source>
</evidence>
<feature type="region of interest" description="Disordered" evidence="1">
    <location>
        <begin position="1"/>
        <end position="21"/>
    </location>
</feature>
<organism evidence="2 3">
    <name type="scientific">Pleurodeles waltl</name>
    <name type="common">Iberian ribbed newt</name>
    <dbReference type="NCBI Taxonomy" id="8319"/>
    <lineage>
        <taxon>Eukaryota</taxon>
        <taxon>Metazoa</taxon>
        <taxon>Chordata</taxon>
        <taxon>Craniata</taxon>
        <taxon>Vertebrata</taxon>
        <taxon>Euteleostomi</taxon>
        <taxon>Amphibia</taxon>
        <taxon>Batrachia</taxon>
        <taxon>Caudata</taxon>
        <taxon>Salamandroidea</taxon>
        <taxon>Salamandridae</taxon>
        <taxon>Pleurodelinae</taxon>
        <taxon>Pleurodeles</taxon>
    </lineage>
</organism>
<protein>
    <submittedName>
        <fullName evidence="2">Uncharacterized protein</fullName>
    </submittedName>
</protein>
<accession>A0AAV7W1B4</accession>